<comment type="caution">
    <text evidence="2">The sequence shown here is derived from an EMBL/GenBank/DDBJ whole genome shotgun (WGS) entry which is preliminary data.</text>
</comment>
<accession>X1T488</accession>
<protein>
    <submittedName>
        <fullName evidence="2">Uncharacterized protein</fullName>
    </submittedName>
</protein>
<name>X1T488_9ZZZZ</name>
<evidence type="ECO:0000313" key="2">
    <source>
        <dbReference type="EMBL" id="GAJ00123.1"/>
    </source>
</evidence>
<feature type="region of interest" description="Disordered" evidence="1">
    <location>
        <begin position="245"/>
        <end position="270"/>
    </location>
</feature>
<dbReference type="AlphaFoldDB" id="X1T488"/>
<gene>
    <name evidence="2" type="ORF">S12H4_35619</name>
</gene>
<feature type="non-terminal residue" evidence="2">
    <location>
        <position position="270"/>
    </location>
</feature>
<organism evidence="2">
    <name type="scientific">marine sediment metagenome</name>
    <dbReference type="NCBI Taxonomy" id="412755"/>
    <lineage>
        <taxon>unclassified sequences</taxon>
        <taxon>metagenomes</taxon>
        <taxon>ecological metagenomes</taxon>
    </lineage>
</organism>
<feature type="non-terminal residue" evidence="2">
    <location>
        <position position="1"/>
    </location>
</feature>
<sequence length="270" mass="30857">EYNTEYAPETPLKVWGGQHRISAIKKAGVKHNRHHGFRVYFTLSKEQRTEVALISNTNISVSNDTFDRMIEETIFGDRLRQWCWEVGLLDEDENFPDSSRSERITVKLARSFVVNFCLGKEKGQDLSQGELDHNVYEPQLAETGVTIDPRYRAITEEHDILTDQALIKAGMRFAALHRVQHKAVTSEGAKVRNFKSYRNKALVISVLCGWSYVAGLLQSHPERLENHYRIPRITSSVPDPLNAEQMSKFKHTSDAPTYRGLGTRSSPKDR</sequence>
<proteinExistence type="predicted"/>
<dbReference type="EMBL" id="BARW01021169">
    <property type="protein sequence ID" value="GAJ00123.1"/>
    <property type="molecule type" value="Genomic_DNA"/>
</dbReference>
<reference evidence="2" key="1">
    <citation type="journal article" date="2014" name="Front. Microbiol.">
        <title>High frequency of phylogenetically diverse reductive dehalogenase-homologous genes in deep subseafloor sedimentary metagenomes.</title>
        <authorList>
            <person name="Kawai M."/>
            <person name="Futagami T."/>
            <person name="Toyoda A."/>
            <person name="Takaki Y."/>
            <person name="Nishi S."/>
            <person name="Hori S."/>
            <person name="Arai W."/>
            <person name="Tsubouchi T."/>
            <person name="Morono Y."/>
            <person name="Uchiyama I."/>
            <person name="Ito T."/>
            <person name="Fujiyama A."/>
            <person name="Inagaki F."/>
            <person name="Takami H."/>
        </authorList>
    </citation>
    <scope>NUCLEOTIDE SEQUENCE</scope>
    <source>
        <strain evidence="2">Expedition CK06-06</strain>
    </source>
</reference>
<evidence type="ECO:0000256" key="1">
    <source>
        <dbReference type="SAM" id="MobiDB-lite"/>
    </source>
</evidence>